<dbReference type="SMART" id="SM00322">
    <property type="entry name" value="KH"/>
    <property type="match status" value="2"/>
</dbReference>
<gene>
    <name evidence="5" type="ORF">QR98_0002220</name>
</gene>
<dbReference type="InterPro" id="IPR004087">
    <property type="entry name" value="KH_dom"/>
</dbReference>
<dbReference type="Gene3D" id="3.30.1370.10">
    <property type="entry name" value="K Homology domain, type 1"/>
    <property type="match status" value="2"/>
</dbReference>
<evidence type="ECO:0000313" key="5">
    <source>
        <dbReference type="EMBL" id="KPL97051.1"/>
    </source>
</evidence>
<dbReference type="PANTHER" id="PTHR10288">
    <property type="entry name" value="KH DOMAIN CONTAINING RNA BINDING PROTEIN"/>
    <property type="match status" value="1"/>
</dbReference>
<protein>
    <submittedName>
        <fullName evidence="5">Heterogeneous nuclear ribonucleoprotein K-like protein</fullName>
    </submittedName>
</protein>
<dbReference type="InterPro" id="IPR036612">
    <property type="entry name" value="KH_dom_type_1_sf"/>
</dbReference>
<dbReference type="CDD" id="cd00105">
    <property type="entry name" value="KH-I"/>
    <property type="match status" value="1"/>
</dbReference>
<evidence type="ECO:0000313" key="6">
    <source>
        <dbReference type="Proteomes" id="UP000616769"/>
    </source>
</evidence>
<accession>A0A131ZSV4</accession>
<dbReference type="Pfam" id="PF00013">
    <property type="entry name" value="KH_1"/>
    <property type="match status" value="2"/>
</dbReference>
<keyword evidence="5" id="KW-0687">Ribonucleoprotein</keyword>
<dbReference type="GO" id="GO:1990904">
    <property type="term" value="C:ribonucleoprotein complex"/>
    <property type="evidence" value="ECO:0007669"/>
    <property type="project" value="UniProtKB-KW"/>
</dbReference>
<proteinExistence type="predicted"/>
<feature type="compositionally biased region" description="Polar residues" evidence="3">
    <location>
        <begin position="38"/>
        <end position="47"/>
    </location>
</feature>
<keyword evidence="2" id="KW-0694">RNA-binding</keyword>
<dbReference type="Proteomes" id="UP000616769">
    <property type="component" value="Unassembled WGS sequence"/>
</dbReference>
<dbReference type="PROSITE" id="PS50084">
    <property type="entry name" value="KH_TYPE_1"/>
    <property type="match status" value="2"/>
</dbReference>
<dbReference type="GO" id="GO:0003723">
    <property type="term" value="F:RNA binding"/>
    <property type="evidence" value="ECO:0007669"/>
    <property type="project" value="UniProtKB-UniRule"/>
</dbReference>
<evidence type="ECO:0000256" key="3">
    <source>
        <dbReference type="SAM" id="MobiDB-lite"/>
    </source>
</evidence>
<evidence type="ECO:0000256" key="2">
    <source>
        <dbReference type="PROSITE-ProRule" id="PRU00117"/>
    </source>
</evidence>
<keyword evidence="1" id="KW-0677">Repeat</keyword>
<dbReference type="InterPro" id="IPR004088">
    <property type="entry name" value="KH_dom_type_1"/>
</dbReference>
<feature type="compositionally biased region" description="Low complexity" evidence="3">
    <location>
        <begin position="48"/>
        <end position="68"/>
    </location>
</feature>
<feature type="region of interest" description="Disordered" evidence="3">
    <location>
        <begin position="161"/>
        <end position="245"/>
    </location>
</feature>
<dbReference type="VEuPathDB" id="VectorBase:SSCA004369"/>
<feature type="compositionally biased region" description="Pro residues" evidence="3">
    <location>
        <begin position="193"/>
        <end position="213"/>
    </location>
</feature>
<dbReference type="CDD" id="cd22433">
    <property type="entry name" value="KH-I_HNRNPK_rpt2"/>
    <property type="match status" value="1"/>
</dbReference>
<dbReference type="OrthoDB" id="1937934at2759"/>
<comment type="caution">
    <text evidence="5">The sequence shown here is derived from an EMBL/GenBank/DDBJ whole genome shotgun (WGS) entry which is preliminary data.</text>
</comment>
<evidence type="ECO:0000259" key="4">
    <source>
        <dbReference type="SMART" id="SM00322"/>
    </source>
</evidence>
<dbReference type="EMBL" id="JXLN01000193">
    <property type="protein sequence ID" value="KPL97051.1"/>
    <property type="molecule type" value="Genomic_DNA"/>
</dbReference>
<name>A0A131ZSV4_SARSC</name>
<evidence type="ECO:0000256" key="1">
    <source>
        <dbReference type="ARBA" id="ARBA00022737"/>
    </source>
</evidence>
<dbReference type="GO" id="GO:0010468">
    <property type="term" value="P:regulation of gene expression"/>
    <property type="evidence" value="ECO:0007669"/>
    <property type="project" value="UniProtKB-ARBA"/>
</dbReference>
<dbReference type="SUPFAM" id="SSF54791">
    <property type="entry name" value="Eukaryotic type KH-domain (KH-domain type I)"/>
    <property type="match status" value="2"/>
</dbReference>
<feature type="compositionally biased region" description="Polar residues" evidence="3">
    <location>
        <begin position="172"/>
        <end position="192"/>
    </location>
</feature>
<feature type="domain" description="K Homology" evidence="4">
    <location>
        <begin position="69"/>
        <end position="140"/>
    </location>
</feature>
<feature type="domain" description="K Homology" evidence="4">
    <location>
        <begin position="318"/>
        <end position="388"/>
    </location>
</feature>
<feature type="region of interest" description="Disordered" evidence="3">
    <location>
        <begin position="38"/>
        <end position="68"/>
    </location>
</feature>
<sequence>MNLMSLCPTVFLQNVVTNVEHIPKIIKEILKFIDSTPLQNSQHGSKTSSNRRGNISRSNYPTSSSSNGNQCEIRLLLHTSHAGGLIGKGGSRITQLREETKAGIKIYSECCPQSTERVCSITGSIDIVTDATTVILSLIRTLPIKGPNQIYNPGNFDQFMSPRYGGFGETHPSPSSNYGPPQSHESNRSQMFSPPPIPPPPPSKYHHPAPPIHHPQHHSFSSPNRLPSHQFMDRSPPDYSSSSMSSWALGNGRLGPNVRGIPNPIDSSTPTAFSHSKAYYNSNDSPFHWMSEKPLNMHRMSNSFMKKDDISFTVNSDGTAISTIKVDHKLVGAIIGRGGNRIKNIRIKTQADISIDQLNCNRSGNVVRSIIIRGLCQDVQAAVEMICDWY</sequence>
<dbReference type="AlphaFoldDB" id="A0A131ZSV4"/>
<reference evidence="5 6" key="1">
    <citation type="journal article" date="2015" name="Parasit. Vectors">
        <title>Draft genome of the scabies mite.</title>
        <authorList>
            <person name="Rider S.D.Jr."/>
            <person name="Morgan M.S."/>
            <person name="Arlian L.G."/>
        </authorList>
    </citation>
    <scope>NUCLEOTIDE SEQUENCE [LARGE SCALE GENOMIC DNA]</scope>
    <source>
        <strain evidence="5">Arlian Lab</strain>
    </source>
</reference>
<organism evidence="5 6">
    <name type="scientific">Sarcoptes scabiei</name>
    <name type="common">Itch mite</name>
    <name type="synonym">Acarus scabiei</name>
    <dbReference type="NCBI Taxonomy" id="52283"/>
    <lineage>
        <taxon>Eukaryota</taxon>
        <taxon>Metazoa</taxon>
        <taxon>Ecdysozoa</taxon>
        <taxon>Arthropoda</taxon>
        <taxon>Chelicerata</taxon>
        <taxon>Arachnida</taxon>
        <taxon>Acari</taxon>
        <taxon>Acariformes</taxon>
        <taxon>Sarcoptiformes</taxon>
        <taxon>Astigmata</taxon>
        <taxon>Psoroptidia</taxon>
        <taxon>Sarcoptoidea</taxon>
        <taxon>Sarcoptidae</taxon>
        <taxon>Sarcoptinae</taxon>
        <taxon>Sarcoptes</taxon>
    </lineage>
</organism>